<dbReference type="PANTHER" id="PTHR11451">
    <property type="entry name" value="THREONINE-TRNA LIGASE"/>
    <property type="match status" value="1"/>
</dbReference>
<proteinExistence type="inferred from homology"/>
<organism evidence="13 14">
    <name type="scientific">Porphyridium purpureum</name>
    <name type="common">Red alga</name>
    <name type="synonym">Porphyridium cruentum</name>
    <dbReference type="NCBI Taxonomy" id="35688"/>
    <lineage>
        <taxon>Eukaryota</taxon>
        <taxon>Rhodophyta</taxon>
        <taxon>Bangiophyceae</taxon>
        <taxon>Porphyridiales</taxon>
        <taxon>Porphyridiaceae</taxon>
        <taxon>Porphyridium</taxon>
    </lineage>
</organism>
<keyword evidence="9" id="KW-0030">Aminoacyl-tRNA synthetase</keyword>
<dbReference type="AlphaFoldDB" id="A0A5J4Z3X3"/>
<dbReference type="PROSITE" id="PS50862">
    <property type="entry name" value="AA_TRNA_LIGASE_II"/>
    <property type="match status" value="1"/>
</dbReference>
<dbReference type="EMBL" id="VRMN01000001">
    <property type="protein sequence ID" value="KAA8498025.1"/>
    <property type="molecule type" value="Genomic_DNA"/>
</dbReference>
<dbReference type="Proteomes" id="UP000324585">
    <property type="component" value="Unassembled WGS sequence"/>
</dbReference>
<dbReference type="FunFam" id="3.40.50.800:FF:000001">
    <property type="entry name" value="Threonine--tRNA ligase"/>
    <property type="match status" value="1"/>
</dbReference>
<dbReference type="SMART" id="SM00863">
    <property type="entry name" value="tRNA_SAD"/>
    <property type="match status" value="1"/>
</dbReference>
<evidence type="ECO:0000313" key="14">
    <source>
        <dbReference type="Proteomes" id="UP000324585"/>
    </source>
</evidence>
<evidence type="ECO:0000256" key="10">
    <source>
        <dbReference type="ARBA" id="ARBA00031900"/>
    </source>
</evidence>
<dbReference type="InterPro" id="IPR006195">
    <property type="entry name" value="aa-tRNA-synth_II"/>
</dbReference>
<dbReference type="PANTHER" id="PTHR11451:SF44">
    <property type="entry name" value="THREONINE--TRNA LIGASE, CHLOROPLASTIC_MITOCHONDRIAL 2"/>
    <property type="match status" value="1"/>
</dbReference>
<evidence type="ECO:0000256" key="1">
    <source>
        <dbReference type="ARBA" id="ARBA00008226"/>
    </source>
</evidence>
<dbReference type="GO" id="GO:0004829">
    <property type="term" value="F:threonine-tRNA ligase activity"/>
    <property type="evidence" value="ECO:0007669"/>
    <property type="project" value="UniProtKB-EC"/>
</dbReference>
<dbReference type="Gene3D" id="3.30.980.10">
    <property type="entry name" value="Threonyl-trna Synthetase, Chain A, domain 2"/>
    <property type="match status" value="1"/>
</dbReference>
<reference evidence="14" key="1">
    <citation type="journal article" date="2019" name="Nat. Commun.">
        <title>Expansion of phycobilisome linker gene families in mesophilic red algae.</title>
        <authorList>
            <person name="Lee J."/>
            <person name="Kim D."/>
            <person name="Bhattacharya D."/>
            <person name="Yoon H.S."/>
        </authorList>
    </citation>
    <scope>NUCLEOTIDE SEQUENCE [LARGE SCALE GENOMIC DNA]</scope>
    <source>
        <strain evidence="14">CCMP 1328</strain>
    </source>
</reference>
<evidence type="ECO:0000256" key="8">
    <source>
        <dbReference type="ARBA" id="ARBA00022917"/>
    </source>
</evidence>
<dbReference type="InterPro" id="IPR002314">
    <property type="entry name" value="aa-tRNA-synt_IIb"/>
</dbReference>
<dbReference type="OMA" id="EDKGWEY"/>
<keyword evidence="8" id="KW-0648">Protein biosynthesis</keyword>
<dbReference type="Gene3D" id="3.30.930.10">
    <property type="entry name" value="Bira Bifunctional Protein, Domain 2"/>
    <property type="match status" value="1"/>
</dbReference>
<evidence type="ECO:0000256" key="2">
    <source>
        <dbReference type="ARBA" id="ARBA00013163"/>
    </source>
</evidence>
<dbReference type="Pfam" id="PF07973">
    <property type="entry name" value="tRNA_SAD"/>
    <property type="match status" value="1"/>
</dbReference>
<dbReference type="InterPro" id="IPR012947">
    <property type="entry name" value="tRNA_SAD"/>
</dbReference>
<dbReference type="SUPFAM" id="SSF55186">
    <property type="entry name" value="ThrRS/AlaRS common domain"/>
    <property type="match status" value="1"/>
</dbReference>
<dbReference type="CDD" id="cd00771">
    <property type="entry name" value="ThrRS_core"/>
    <property type="match status" value="1"/>
</dbReference>
<evidence type="ECO:0000256" key="7">
    <source>
        <dbReference type="ARBA" id="ARBA00022840"/>
    </source>
</evidence>
<dbReference type="FunFam" id="3.30.54.20:FF:000002">
    <property type="entry name" value="Threonine--tRNA ligase"/>
    <property type="match status" value="1"/>
</dbReference>
<evidence type="ECO:0000313" key="13">
    <source>
        <dbReference type="EMBL" id="KAA8498025.1"/>
    </source>
</evidence>
<dbReference type="PRINTS" id="PR01047">
    <property type="entry name" value="TRNASYNTHTHR"/>
</dbReference>
<feature type="domain" description="Aminoacyl-transfer RNA synthetases class-II family profile" evidence="12">
    <location>
        <begin position="315"/>
        <end position="620"/>
    </location>
</feature>
<dbReference type="GO" id="GO:0005524">
    <property type="term" value="F:ATP binding"/>
    <property type="evidence" value="ECO:0007669"/>
    <property type="project" value="UniProtKB-KW"/>
</dbReference>
<keyword evidence="6" id="KW-0862">Zinc</keyword>
<dbReference type="SUPFAM" id="SSF55681">
    <property type="entry name" value="Class II aaRS and biotin synthetases"/>
    <property type="match status" value="1"/>
</dbReference>
<evidence type="ECO:0000256" key="9">
    <source>
        <dbReference type="ARBA" id="ARBA00023146"/>
    </source>
</evidence>
<evidence type="ECO:0000256" key="6">
    <source>
        <dbReference type="ARBA" id="ARBA00022833"/>
    </source>
</evidence>
<dbReference type="OrthoDB" id="5423599at2759"/>
<dbReference type="InterPro" id="IPR018163">
    <property type="entry name" value="Thr/Ala-tRNA-synth_IIc_edit"/>
</dbReference>
<name>A0A5J4Z3X3_PORPP</name>
<dbReference type="SUPFAM" id="SSF52954">
    <property type="entry name" value="Class II aaRS ABD-related"/>
    <property type="match status" value="1"/>
</dbReference>
<gene>
    <name evidence="13" type="ORF">FVE85_5610</name>
</gene>
<dbReference type="InterPro" id="IPR045864">
    <property type="entry name" value="aa-tRNA-synth_II/BPL/LPL"/>
</dbReference>
<comment type="similarity">
    <text evidence="1">Belongs to the class-II aminoacyl-tRNA synthetase family.</text>
</comment>
<dbReference type="InterPro" id="IPR036621">
    <property type="entry name" value="Anticodon-bd_dom_sf"/>
</dbReference>
<dbReference type="FunFam" id="3.30.930.10:FF:000002">
    <property type="entry name" value="Threonine--tRNA ligase"/>
    <property type="match status" value="1"/>
</dbReference>
<evidence type="ECO:0000256" key="4">
    <source>
        <dbReference type="ARBA" id="ARBA00022723"/>
    </source>
</evidence>
<dbReference type="GO" id="GO:0006435">
    <property type="term" value="P:threonyl-tRNA aminoacylation"/>
    <property type="evidence" value="ECO:0007669"/>
    <property type="project" value="InterPro"/>
</dbReference>
<sequence>MCLVGAALRAGVRSRVPAVPRIPMSCAFVGMGVTAGAGNGNGMAMSGRTSGWQHCALASSCASDSVSKSLSSSSSIFLQGRGRRGWARLPGHGAKTNFGVSARRALVCVAAKPETKHGDAQDTAEEVLIKLPTNESSETLLRIRHTSAHVMAMAVQKLFPKAQVTIGPWIENGFYYDFDTPEPFVEEDLKKIKKEMEAIIKKDLPLIREEVTREEAERRIKEINEPYKLEILQRLKEPITIYKVGDEWWDLCAGPHVESTGKINGKAVALESIAGAYWRGDENNAMLQRIYGTAWENPVQLKQYKKLKEEAKRRDHRVLGQKLDLFSIQEDAGGGLVFWHPKGAQIRRIIEDFWKMEHTNGGYEFLYTPHLANLDLWKTSGHFDFYKESMFDQMVVEDEQYQLKPMNCPFHCLVYKEGLKSYRELPIRWAELGTVYRYERSGTLHGLMRVRGFTQDDAHIFCLPDQLTREIRGVLDLIERVLSRFGFNEYEIMLSTRPEESVGSDEIWENATNALREALAMKGWDYSVDEGGGAFYGPKIDIKIRDAIGRLWQCSTVQCDFNLPERFELEYVDGSNERLRPIMVHRAIFGSIERFFGILVESYAGDFPLWLAPVQLRLLPVVSDVLDYCYDIKARASKRGIRVEVDITGDRIGKLVRNAELEKIPLAAVVGKTEMEEGTLSVRARKVGDLGGAEPADVVLDKIMRAAESYSEYASS</sequence>
<dbReference type="InterPro" id="IPR002320">
    <property type="entry name" value="Thr-tRNA-ligase_IIa"/>
</dbReference>
<dbReference type="InterPro" id="IPR033728">
    <property type="entry name" value="ThrRS_core"/>
</dbReference>
<dbReference type="Gene3D" id="3.30.54.20">
    <property type="match status" value="1"/>
</dbReference>
<evidence type="ECO:0000256" key="3">
    <source>
        <dbReference type="ARBA" id="ARBA00022598"/>
    </source>
</evidence>
<dbReference type="InterPro" id="IPR004154">
    <property type="entry name" value="Anticodon-bd"/>
</dbReference>
<dbReference type="HAMAP" id="MF_00184">
    <property type="entry name" value="Thr_tRNA_synth"/>
    <property type="match status" value="1"/>
</dbReference>
<keyword evidence="3 13" id="KW-0436">Ligase</keyword>
<keyword evidence="7" id="KW-0067">ATP-binding</keyword>
<dbReference type="GO" id="GO:0046872">
    <property type="term" value="F:metal ion binding"/>
    <property type="evidence" value="ECO:0007669"/>
    <property type="project" value="UniProtKB-KW"/>
</dbReference>
<dbReference type="Pfam" id="PF00587">
    <property type="entry name" value="tRNA-synt_2b"/>
    <property type="match status" value="1"/>
</dbReference>
<accession>A0A5J4Z3X3</accession>
<comment type="catalytic activity">
    <reaction evidence="11">
        <text>tRNA(Thr) + L-threonine + ATP = L-threonyl-tRNA(Thr) + AMP + diphosphate + H(+)</text>
        <dbReference type="Rhea" id="RHEA:24624"/>
        <dbReference type="Rhea" id="RHEA-COMP:9670"/>
        <dbReference type="Rhea" id="RHEA-COMP:9704"/>
        <dbReference type="ChEBI" id="CHEBI:15378"/>
        <dbReference type="ChEBI" id="CHEBI:30616"/>
        <dbReference type="ChEBI" id="CHEBI:33019"/>
        <dbReference type="ChEBI" id="CHEBI:57926"/>
        <dbReference type="ChEBI" id="CHEBI:78442"/>
        <dbReference type="ChEBI" id="CHEBI:78534"/>
        <dbReference type="ChEBI" id="CHEBI:456215"/>
        <dbReference type="EC" id="6.1.1.3"/>
    </reaction>
</comment>
<evidence type="ECO:0000259" key="12">
    <source>
        <dbReference type="PROSITE" id="PS50862"/>
    </source>
</evidence>
<evidence type="ECO:0000256" key="5">
    <source>
        <dbReference type="ARBA" id="ARBA00022741"/>
    </source>
</evidence>
<dbReference type="EC" id="6.1.1.3" evidence="2"/>
<keyword evidence="4" id="KW-0479">Metal-binding</keyword>
<dbReference type="InterPro" id="IPR047246">
    <property type="entry name" value="ThrRS_anticodon"/>
</dbReference>
<dbReference type="Gene3D" id="3.40.50.800">
    <property type="entry name" value="Anticodon-binding domain"/>
    <property type="match status" value="1"/>
</dbReference>
<dbReference type="NCBIfam" id="TIGR00418">
    <property type="entry name" value="thrS"/>
    <property type="match status" value="1"/>
</dbReference>
<comment type="caution">
    <text evidence="13">The sequence shown here is derived from an EMBL/GenBank/DDBJ whole genome shotgun (WGS) entry which is preliminary data.</text>
</comment>
<dbReference type="Pfam" id="PF03129">
    <property type="entry name" value="HGTP_anticodon"/>
    <property type="match status" value="1"/>
</dbReference>
<keyword evidence="5" id="KW-0547">Nucleotide-binding</keyword>
<dbReference type="CDD" id="cd00860">
    <property type="entry name" value="ThrRS_anticodon"/>
    <property type="match status" value="1"/>
</dbReference>
<keyword evidence="14" id="KW-1185">Reference proteome</keyword>
<protein>
    <recommendedName>
        <fullName evidence="2">threonine--tRNA ligase</fullName>
        <ecNumber evidence="2">6.1.1.3</ecNumber>
    </recommendedName>
    <alternativeName>
        <fullName evidence="10">Threonyl-tRNA synthetase</fullName>
    </alternativeName>
</protein>
<dbReference type="GO" id="GO:0005737">
    <property type="term" value="C:cytoplasm"/>
    <property type="evidence" value="ECO:0007669"/>
    <property type="project" value="InterPro"/>
</dbReference>
<evidence type="ECO:0000256" key="11">
    <source>
        <dbReference type="ARBA" id="ARBA00049515"/>
    </source>
</evidence>